<dbReference type="PANTHER" id="PTHR30537:SF3">
    <property type="entry name" value="TRANSCRIPTIONAL REGULATORY PROTEIN"/>
    <property type="match status" value="1"/>
</dbReference>
<dbReference type="InterPro" id="IPR036390">
    <property type="entry name" value="WH_DNA-bd_sf"/>
</dbReference>
<comment type="similarity">
    <text evidence="1">Belongs to the LysR transcriptional regulatory family.</text>
</comment>
<dbReference type="InterPro" id="IPR005119">
    <property type="entry name" value="LysR_subst-bd"/>
</dbReference>
<dbReference type="Pfam" id="PF00126">
    <property type="entry name" value="HTH_1"/>
    <property type="match status" value="1"/>
</dbReference>
<keyword evidence="4" id="KW-0804">Transcription</keyword>
<dbReference type="InterPro" id="IPR036388">
    <property type="entry name" value="WH-like_DNA-bd_sf"/>
</dbReference>
<dbReference type="PROSITE" id="PS50931">
    <property type="entry name" value="HTH_LYSR"/>
    <property type="match status" value="1"/>
</dbReference>
<evidence type="ECO:0000259" key="5">
    <source>
        <dbReference type="PROSITE" id="PS50931"/>
    </source>
</evidence>
<dbReference type="InterPro" id="IPR058163">
    <property type="entry name" value="LysR-type_TF_proteobact-type"/>
</dbReference>
<reference evidence="6 7" key="1">
    <citation type="submission" date="2023-03" db="EMBL/GenBank/DDBJ databases">
        <authorList>
            <person name="Kaur S."/>
            <person name="Espinosa-Saiz D."/>
            <person name="Velazquez E."/>
            <person name="Menendez E."/>
            <person name="diCenzo G.C."/>
        </authorList>
    </citation>
    <scope>NUCLEOTIDE SEQUENCE [LARGE SCALE GENOMIC DNA]</scope>
    <source>
        <strain evidence="6 7">LMG 27395</strain>
    </source>
</reference>
<dbReference type="CDD" id="cd08422">
    <property type="entry name" value="PBP2_CrgA_like"/>
    <property type="match status" value="1"/>
</dbReference>
<sequence length="304" mass="32755">MYDWNDLRYFLAVARTGSTLAASRTLGVNQSTVARRIAVLERAVGIKLFDRSQAGYALTNCGLELMAAAERVEVEARAFADQARAIGRRVSGVIRVTTNEGLANGVMAPALTAFRRLHPEVRVDLVVDERRLDLARGAADVALRTGARPTEAGLVGRRLKPVAWAAYCSRKYVERHGRPTSVEALGQHAVVGADGPIAVLPGWTWLRRVAPDAEVVATSSSVTNLISAVKSGLGIAVLPCFLADSDPSLVRCFGPIEGAQSDLWLLTRENLRDVPHVRAFIDFLASHVASMRHVLSGKAASRQA</sequence>
<evidence type="ECO:0000256" key="4">
    <source>
        <dbReference type="ARBA" id="ARBA00023163"/>
    </source>
</evidence>
<dbReference type="SUPFAM" id="SSF53850">
    <property type="entry name" value="Periplasmic binding protein-like II"/>
    <property type="match status" value="1"/>
</dbReference>
<evidence type="ECO:0000313" key="6">
    <source>
        <dbReference type="EMBL" id="WEX80516.1"/>
    </source>
</evidence>
<proteinExistence type="inferred from homology"/>
<dbReference type="Pfam" id="PF03466">
    <property type="entry name" value="LysR_substrate"/>
    <property type="match status" value="1"/>
</dbReference>
<feature type="domain" description="HTH lysR-type" evidence="5">
    <location>
        <begin position="1"/>
        <end position="59"/>
    </location>
</feature>
<organism evidence="6 7">
    <name type="scientific">Sinorhizobium numidicum</name>
    <dbReference type="NCBI Taxonomy" id="680248"/>
    <lineage>
        <taxon>Bacteria</taxon>
        <taxon>Pseudomonadati</taxon>
        <taxon>Pseudomonadota</taxon>
        <taxon>Alphaproteobacteria</taxon>
        <taxon>Hyphomicrobiales</taxon>
        <taxon>Rhizobiaceae</taxon>
        <taxon>Sinorhizobium/Ensifer group</taxon>
        <taxon>Sinorhizobium</taxon>
    </lineage>
</organism>
<dbReference type="Gene3D" id="3.40.190.290">
    <property type="match status" value="1"/>
</dbReference>
<name>A0ABY8CU35_9HYPH</name>
<keyword evidence="2" id="KW-0805">Transcription regulation</keyword>
<dbReference type="SUPFAM" id="SSF46785">
    <property type="entry name" value="Winged helix' DNA-binding domain"/>
    <property type="match status" value="1"/>
</dbReference>
<dbReference type="Proteomes" id="UP001235547">
    <property type="component" value="Chromosome 2"/>
</dbReference>
<dbReference type="RefSeq" id="WP_280731232.1">
    <property type="nucleotide sequence ID" value="NZ_CP120367.1"/>
</dbReference>
<evidence type="ECO:0000256" key="2">
    <source>
        <dbReference type="ARBA" id="ARBA00023015"/>
    </source>
</evidence>
<dbReference type="PANTHER" id="PTHR30537">
    <property type="entry name" value="HTH-TYPE TRANSCRIPTIONAL REGULATOR"/>
    <property type="match status" value="1"/>
</dbReference>
<evidence type="ECO:0000256" key="1">
    <source>
        <dbReference type="ARBA" id="ARBA00009437"/>
    </source>
</evidence>
<accession>A0ABY8CU35</accession>
<dbReference type="EMBL" id="CP120370">
    <property type="protein sequence ID" value="WEX80516.1"/>
    <property type="molecule type" value="Genomic_DNA"/>
</dbReference>
<keyword evidence="3" id="KW-0238">DNA-binding</keyword>
<dbReference type="Gene3D" id="1.10.10.10">
    <property type="entry name" value="Winged helix-like DNA-binding domain superfamily/Winged helix DNA-binding domain"/>
    <property type="match status" value="1"/>
</dbReference>
<evidence type="ECO:0000313" key="7">
    <source>
        <dbReference type="Proteomes" id="UP001235547"/>
    </source>
</evidence>
<evidence type="ECO:0000256" key="3">
    <source>
        <dbReference type="ARBA" id="ARBA00023125"/>
    </source>
</evidence>
<dbReference type="InterPro" id="IPR000847">
    <property type="entry name" value="LysR_HTH_N"/>
</dbReference>
<keyword evidence="7" id="KW-1185">Reference proteome</keyword>
<protein>
    <submittedName>
        <fullName evidence="6">LysR family transcriptional regulator</fullName>
    </submittedName>
</protein>
<gene>
    <name evidence="6" type="ORF">PYH38_001964</name>
</gene>